<protein>
    <recommendedName>
        <fullName evidence="4 12">Heme exporter protein D</fullName>
    </recommendedName>
</protein>
<keyword evidence="7 12" id="KW-0997">Cell inner membrane</keyword>
<evidence type="ECO:0000256" key="9">
    <source>
        <dbReference type="ARBA" id="ARBA00022748"/>
    </source>
</evidence>
<keyword evidence="5 12" id="KW-0813">Transport</keyword>
<comment type="function">
    <text evidence="1 12">Required for the export of heme to the periplasm for the biogenesis of c-type cytochromes.</text>
</comment>
<dbReference type="GO" id="GO:0015886">
    <property type="term" value="P:heme transport"/>
    <property type="evidence" value="ECO:0007669"/>
    <property type="project" value="InterPro"/>
</dbReference>
<evidence type="ECO:0000256" key="2">
    <source>
        <dbReference type="ARBA" id="ARBA00004377"/>
    </source>
</evidence>
<evidence type="ECO:0000256" key="11">
    <source>
        <dbReference type="ARBA" id="ARBA00023136"/>
    </source>
</evidence>
<sequence>MIPEFGKHAALIWICYGVSLTVLGALILHILRLRKAAEK</sequence>
<feature type="transmembrane region" description="Helical" evidence="12">
    <location>
        <begin position="6"/>
        <end position="31"/>
    </location>
</feature>
<dbReference type="GO" id="GO:0017004">
    <property type="term" value="P:cytochrome complex assembly"/>
    <property type="evidence" value="ECO:0007669"/>
    <property type="project" value="UniProtKB-KW"/>
</dbReference>
<dbReference type="NCBIfam" id="TIGR03141">
    <property type="entry name" value="cytochro_ccmD"/>
    <property type="match status" value="1"/>
</dbReference>
<evidence type="ECO:0000313" key="13">
    <source>
        <dbReference type="EMBL" id="HHL43691.1"/>
    </source>
</evidence>
<dbReference type="AlphaFoldDB" id="A0A7C5M231"/>
<dbReference type="Proteomes" id="UP000885830">
    <property type="component" value="Unassembled WGS sequence"/>
</dbReference>
<dbReference type="Pfam" id="PF04995">
    <property type="entry name" value="CcmD"/>
    <property type="match status" value="1"/>
</dbReference>
<proteinExistence type="inferred from homology"/>
<comment type="similarity">
    <text evidence="3 12">Belongs to the CcmD/CycX/HelD family.</text>
</comment>
<dbReference type="InterPro" id="IPR007078">
    <property type="entry name" value="Haem_export_protD_CcmD"/>
</dbReference>
<evidence type="ECO:0000256" key="1">
    <source>
        <dbReference type="ARBA" id="ARBA00002442"/>
    </source>
</evidence>
<keyword evidence="8 12" id="KW-0812">Transmembrane</keyword>
<evidence type="ECO:0000256" key="7">
    <source>
        <dbReference type="ARBA" id="ARBA00022519"/>
    </source>
</evidence>
<evidence type="ECO:0000256" key="8">
    <source>
        <dbReference type="ARBA" id="ARBA00022692"/>
    </source>
</evidence>
<keyword evidence="9 12" id="KW-0201">Cytochrome c-type biogenesis</keyword>
<evidence type="ECO:0000256" key="6">
    <source>
        <dbReference type="ARBA" id="ARBA00022475"/>
    </source>
</evidence>
<dbReference type="GO" id="GO:0005886">
    <property type="term" value="C:plasma membrane"/>
    <property type="evidence" value="ECO:0007669"/>
    <property type="project" value="UniProtKB-SubCell"/>
</dbReference>
<organism evidence="13">
    <name type="scientific">Hellea balneolensis</name>
    <dbReference type="NCBI Taxonomy" id="287478"/>
    <lineage>
        <taxon>Bacteria</taxon>
        <taxon>Pseudomonadati</taxon>
        <taxon>Pseudomonadota</taxon>
        <taxon>Alphaproteobacteria</taxon>
        <taxon>Maricaulales</taxon>
        <taxon>Robiginitomaculaceae</taxon>
        <taxon>Hellea</taxon>
    </lineage>
</organism>
<accession>A0A7C5M231</accession>
<evidence type="ECO:0000256" key="12">
    <source>
        <dbReference type="RuleBase" id="RU363101"/>
    </source>
</evidence>
<comment type="caution">
    <text evidence="13">The sequence shown here is derived from an EMBL/GenBank/DDBJ whole genome shotgun (WGS) entry which is preliminary data.</text>
</comment>
<gene>
    <name evidence="13" type="primary">ccmD</name>
    <name evidence="13" type="ORF">ENJ42_08740</name>
</gene>
<keyword evidence="6 12" id="KW-1003">Cell membrane</keyword>
<evidence type="ECO:0000256" key="5">
    <source>
        <dbReference type="ARBA" id="ARBA00022448"/>
    </source>
</evidence>
<evidence type="ECO:0000256" key="10">
    <source>
        <dbReference type="ARBA" id="ARBA00022989"/>
    </source>
</evidence>
<evidence type="ECO:0000256" key="3">
    <source>
        <dbReference type="ARBA" id="ARBA00008741"/>
    </source>
</evidence>
<dbReference type="EMBL" id="DRMJ01000457">
    <property type="protein sequence ID" value="HHL43691.1"/>
    <property type="molecule type" value="Genomic_DNA"/>
</dbReference>
<reference evidence="13" key="1">
    <citation type="journal article" date="2020" name="mSystems">
        <title>Genome- and Community-Level Interaction Insights into Carbon Utilization and Element Cycling Functions of Hydrothermarchaeota in Hydrothermal Sediment.</title>
        <authorList>
            <person name="Zhou Z."/>
            <person name="Liu Y."/>
            <person name="Xu W."/>
            <person name="Pan J."/>
            <person name="Luo Z.H."/>
            <person name="Li M."/>
        </authorList>
    </citation>
    <scope>NUCLEOTIDE SEQUENCE [LARGE SCALE GENOMIC DNA]</scope>
    <source>
        <strain evidence="13">HyVt-485</strain>
    </source>
</reference>
<evidence type="ECO:0000256" key="4">
    <source>
        <dbReference type="ARBA" id="ARBA00016461"/>
    </source>
</evidence>
<name>A0A7C5M231_9PROT</name>
<comment type="subcellular location">
    <subcellularLocation>
        <location evidence="2 12">Cell inner membrane</location>
        <topology evidence="2 12">Single-pass membrane protein</topology>
    </subcellularLocation>
</comment>
<keyword evidence="11 12" id="KW-0472">Membrane</keyword>
<keyword evidence="10 12" id="KW-1133">Transmembrane helix</keyword>